<keyword evidence="1" id="KW-0677">Repeat</keyword>
<dbReference type="CDD" id="cd00041">
    <property type="entry name" value="CUB"/>
    <property type="match status" value="1"/>
</dbReference>
<feature type="domain" description="CUB" evidence="4">
    <location>
        <begin position="40"/>
        <end position="123"/>
    </location>
</feature>
<dbReference type="InterPro" id="IPR035914">
    <property type="entry name" value="Sperma_CUB_dom_sf"/>
</dbReference>
<dbReference type="OrthoDB" id="5945145at2759"/>
<evidence type="ECO:0000259" key="4">
    <source>
        <dbReference type="PROSITE" id="PS01180"/>
    </source>
</evidence>
<evidence type="ECO:0000256" key="2">
    <source>
        <dbReference type="ARBA" id="ARBA00023157"/>
    </source>
</evidence>
<dbReference type="SUPFAM" id="SSF49854">
    <property type="entry name" value="Spermadhesin, CUB domain"/>
    <property type="match status" value="1"/>
</dbReference>
<dbReference type="Proteomes" id="UP001163046">
    <property type="component" value="Unassembled WGS sequence"/>
</dbReference>
<proteinExistence type="predicted"/>
<dbReference type="Pfam" id="PF00431">
    <property type="entry name" value="CUB"/>
    <property type="match status" value="1"/>
</dbReference>
<gene>
    <name evidence="5" type="ORF">OS493_025852</name>
</gene>
<dbReference type="AlphaFoldDB" id="A0A9W9YXT6"/>
<organism evidence="5 6">
    <name type="scientific">Desmophyllum pertusum</name>
    <dbReference type="NCBI Taxonomy" id="174260"/>
    <lineage>
        <taxon>Eukaryota</taxon>
        <taxon>Metazoa</taxon>
        <taxon>Cnidaria</taxon>
        <taxon>Anthozoa</taxon>
        <taxon>Hexacorallia</taxon>
        <taxon>Scleractinia</taxon>
        <taxon>Caryophylliina</taxon>
        <taxon>Caryophylliidae</taxon>
        <taxon>Desmophyllum</taxon>
    </lineage>
</organism>
<dbReference type="PROSITE" id="PS01180">
    <property type="entry name" value="CUB"/>
    <property type="match status" value="1"/>
</dbReference>
<reference evidence="5" key="1">
    <citation type="submission" date="2023-01" db="EMBL/GenBank/DDBJ databases">
        <title>Genome assembly of the deep-sea coral Lophelia pertusa.</title>
        <authorList>
            <person name="Herrera S."/>
            <person name="Cordes E."/>
        </authorList>
    </citation>
    <scope>NUCLEOTIDE SEQUENCE</scope>
    <source>
        <strain evidence="5">USNM1676648</strain>
        <tissue evidence="5">Polyp</tissue>
    </source>
</reference>
<protein>
    <recommendedName>
        <fullName evidence="4">CUB domain-containing protein</fullName>
    </recommendedName>
</protein>
<dbReference type="PANTHER" id="PTHR24251">
    <property type="entry name" value="OVOCHYMASE-RELATED"/>
    <property type="match status" value="1"/>
</dbReference>
<comment type="caution">
    <text evidence="3">Lacks conserved residue(s) required for the propagation of feature annotation.</text>
</comment>
<name>A0A9W9YXT6_9CNID</name>
<evidence type="ECO:0000313" key="6">
    <source>
        <dbReference type="Proteomes" id="UP001163046"/>
    </source>
</evidence>
<evidence type="ECO:0000313" key="5">
    <source>
        <dbReference type="EMBL" id="KAJ7371390.1"/>
    </source>
</evidence>
<accession>A0A9W9YXT6</accession>
<keyword evidence="6" id="KW-1185">Reference proteome</keyword>
<sequence>MRVRFISDKIRRYNDGFKATFTAEKKPTVHVAASSKQLCFPGNINNENLELTGSHGTIQSPQEKISGWYPPDSLCDWLITVPDGNIVKLSFDKFELEPSATCTADYVEILDGKDRSNSDGKEL</sequence>
<dbReference type="EMBL" id="MU826847">
    <property type="protein sequence ID" value="KAJ7371390.1"/>
    <property type="molecule type" value="Genomic_DNA"/>
</dbReference>
<dbReference type="Gene3D" id="2.60.120.290">
    <property type="entry name" value="Spermadhesin, CUB domain"/>
    <property type="match status" value="1"/>
</dbReference>
<keyword evidence="2" id="KW-1015">Disulfide bond</keyword>
<dbReference type="InterPro" id="IPR000859">
    <property type="entry name" value="CUB_dom"/>
</dbReference>
<evidence type="ECO:0000256" key="3">
    <source>
        <dbReference type="PROSITE-ProRule" id="PRU00059"/>
    </source>
</evidence>
<comment type="caution">
    <text evidence="5">The sequence shown here is derived from an EMBL/GenBank/DDBJ whole genome shotgun (WGS) entry which is preliminary data.</text>
</comment>
<evidence type="ECO:0000256" key="1">
    <source>
        <dbReference type="ARBA" id="ARBA00022737"/>
    </source>
</evidence>